<dbReference type="InterPro" id="IPR001579">
    <property type="entry name" value="Glyco_hydro_18_chit_AS"/>
</dbReference>
<dbReference type="InterPro" id="IPR017853">
    <property type="entry name" value="GH"/>
</dbReference>
<evidence type="ECO:0000256" key="5">
    <source>
        <dbReference type="ARBA" id="ARBA00023295"/>
    </source>
</evidence>
<feature type="domain" description="GH18" evidence="10">
    <location>
        <begin position="23"/>
        <end position="388"/>
    </location>
</feature>
<dbReference type="PROSITE" id="PS01095">
    <property type="entry name" value="GH18_1"/>
    <property type="match status" value="1"/>
</dbReference>
<name>A0A8H7PXI3_MORIS</name>
<evidence type="ECO:0000313" key="12">
    <source>
        <dbReference type="Proteomes" id="UP000654370"/>
    </source>
</evidence>
<dbReference type="GO" id="GO:0008843">
    <property type="term" value="F:endochitinase activity"/>
    <property type="evidence" value="ECO:0007669"/>
    <property type="project" value="UniProtKB-EC"/>
</dbReference>
<evidence type="ECO:0000256" key="8">
    <source>
        <dbReference type="RuleBase" id="RU004453"/>
    </source>
</evidence>
<gene>
    <name evidence="11" type="ORF">INT43_006856</name>
</gene>
<keyword evidence="5 7" id="KW-0326">Glycosidase</keyword>
<organism evidence="11 12">
    <name type="scientific">Mortierella isabellina</name>
    <name type="common">Filamentous fungus</name>
    <name type="synonym">Umbelopsis isabellina</name>
    <dbReference type="NCBI Taxonomy" id="91625"/>
    <lineage>
        <taxon>Eukaryota</taxon>
        <taxon>Fungi</taxon>
        <taxon>Fungi incertae sedis</taxon>
        <taxon>Mucoromycota</taxon>
        <taxon>Mucoromycotina</taxon>
        <taxon>Umbelopsidomycetes</taxon>
        <taxon>Umbelopsidales</taxon>
        <taxon>Umbelopsidaceae</taxon>
        <taxon>Umbelopsis</taxon>
    </lineage>
</organism>
<evidence type="ECO:0000256" key="3">
    <source>
        <dbReference type="ARBA" id="ARBA00023024"/>
    </source>
</evidence>
<keyword evidence="2 7" id="KW-0378">Hydrolase</keyword>
<dbReference type="OrthoDB" id="76388at2759"/>
<dbReference type="PANTHER" id="PTHR11177:SF392">
    <property type="entry name" value="HAP41P"/>
    <property type="match status" value="1"/>
</dbReference>
<sequence>MLKLAFVSALATLFSAVAACNHGKITAYVTDWDLPSNISYSKLDHLVYAFAVPDKTGALSQFSTSQLKSVVSQAHANNKPVSLAIGGWTGSLYWSSLIASDSSRSKWADLLVDTVDQYDLDGLNLDWEYPNDPNGVACNQKNKADTANYLKFVTLLRSKLKSKFKAHKLITAAVATTPFNDATQNPSKRLPGWADVMDYFYIMAYDIAGNWNPDTSSNAPLYSGKFDGSSGSVALAAWNKAGIPKDQLVLGVPFYGFTIDTKKPITASSGQSVPLNPTAIQGDQYDTKGADPCPGAVAAYSGEMEWRSIAAEGILQNKDGWKVYWDETNKTPYAYKASKQQFVSFDDAASIHLKAAYAKKQQIGGVMIWSLEMDDAEHTLLNALQAVY</sequence>
<keyword evidence="6" id="KW-0624">Polysaccharide degradation</keyword>
<dbReference type="PANTHER" id="PTHR11177">
    <property type="entry name" value="CHITINASE"/>
    <property type="match status" value="1"/>
</dbReference>
<evidence type="ECO:0000256" key="4">
    <source>
        <dbReference type="ARBA" id="ARBA00023277"/>
    </source>
</evidence>
<dbReference type="GO" id="GO:0006032">
    <property type="term" value="P:chitin catabolic process"/>
    <property type="evidence" value="ECO:0007669"/>
    <property type="project" value="UniProtKB-KW"/>
</dbReference>
<comment type="caution">
    <text evidence="11">The sequence shown here is derived from an EMBL/GenBank/DDBJ whole genome shotgun (WGS) entry which is preliminary data.</text>
</comment>
<dbReference type="AlphaFoldDB" id="A0A8H7PXI3"/>
<evidence type="ECO:0000256" key="9">
    <source>
        <dbReference type="SAM" id="SignalP"/>
    </source>
</evidence>
<dbReference type="Gene3D" id="3.20.20.80">
    <property type="entry name" value="Glycosidases"/>
    <property type="match status" value="1"/>
</dbReference>
<dbReference type="InterPro" id="IPR001223">
    <property type="entry name" value="Glyco_hydro18_cat"/>
</dbReference>
<comment type="similarity">
    <text evidence="8">Belongs to the glycosyl hydrolase 18 family.</text>
</comment>
<dbReference type="GO" id="GO:0008061">
    <property type="term" value="F:chitin binding"/>
    <property type="evidence" value="ECO:0007669"/>
    <property type="project" value="InterPro"/>
</dbReference>
<dbReference type="GO" id="GO:0005576">
    <property type="term" value="C:extracellular region"/>
    <property type="evidence" value="ECO:0007669"/>
    <property type="project" value="TreeGrafter"/>
</dbReference>
<keyword evidence="4" id="KW-0119">Carbohydrate metabolism</keyword>
<dbReference type="InterPro" id="IPR029070">
    <property type="entry name" value="Chitinase_insertion_sf"/>
</dbReference>
<feature type="signal peptide" evidence="9">
    <location>
        <begin position="1"/>
        <end position="19"/>
    </location>
</feature>
<comment type="catalytic activity">
    <reaction evidence="1">
        <text>Random endo-hydrolysis of N-acetyl-beta-D-glucosaminide (1-&gt;4)-beta-linkages in chitin and chitodextrins.</text>
        <dbReference type="EC" id="3.2.1.14"/>
    </reaction>
</comment>
<evidence type="ECO:0000256" key="6">
    <source>
        <dbReference type="ARBA" id="ARBA00023326"/>
    </source>
</evidence>
<dbReference type="InterPro" id="IPR011583">
    <property type="entry name" value="Chitinase_II/V-like_cat"/>
</dbReference>
<accession>A0A8H7PXI3</accession>
<evidence type="ECO:0000256" key="2">
    <source>
        <dbReference type="ARBA" id="ARBA00022801"/>
    </source>
</evidence>
<dbReference type="SUPFAM" id="SSF51445">
    <property type="entry name" value="(Trans)glycosidases"/>
    <property type="match status" value="1"/>
</dbReference>
<dbReference type="Gene3D" id="3.10.50.10">
    <property type="match status" value="1"/>
</dbReference>
<evidence type="ECO:0000256" key="7">
    <source>
        <dbReference type="RuleBase" id="RU000489"/>
    </source>
</evidence>
<keyword evidence="3" id="KW-0146">Chitin degradation</keyword>
<feature type="chain" id="PRO_5034508750" description="GH18 domain-containing protein" evidence="9">
    <location>
        <begin position="20"/>
        <end position="388"/>
    </location>
</feature>
<dbReference type="EMBL" id="JAEPQZ010000004">
    <property type="protein sequence ID" value="KAG2181931.1"/>
    <property type="molecule type" value="Genomic_DNA"/>
</dbReference>
<protein>
    <recommendedName>
        <fullName evidence="10">GH18 domain-containing protein</fullName>
    </recommendedName>
</protein>
<evidence type="ECO:0000256" key="1">
    <source>
        <dbReference type="ARBA" id="ARBA00000822"/>
    </source>
</evidence>
<evidence type="ECO:0000313" key="11">
    <source>
        <dbReference type="EMBL" id="KAG2181931.1"/>
    </source>
</evidence>
<proteinExistence type="inferred from homology"/>
<dbReference type="SMART" id="SM00636">
    <property type="entry name" value="Glyco_18"/>
    <property type="match status" value="1"/>
</dbReference>
<dbReference type="Pfam" id="PF00704">
    <property type="entry name" value="Glyco_hydro_18"/>
    <property type="match status" value="1"/>
</dbReference>
<dbReference type="PROSITE" id="PS51910">
    <property type="entry name" value="GH18_2"/>
    <property type="match status" value="1"/>
</dbReference>
<dbReference type="SUPFAM" id="SSF54556">
    <property type="entry name" value="Chitinase insertion domain"/>
    <property type="match status" value="1"/>
</dbReference>
<reference evidence="11" key="1">
    <citation type="submission" date="2020-12" db="EMBL/GenBank/DDBJ databases">
        <title>Metabolic potential, ecology and presence of endohyphal bacteria is reflected in genomic diversity of Mucoromycotina.</title>
        <authorList>
            <person name="Muszewska A."/>
            <person name="Okrasinska A."/>
            <person name="Steczkiewicz K."/>
            <person name="Drgas O."/>
            <person name="Orlowska M."/>
            <person name="Perlinska-Lenart U."/>
            <person name="Aleksandrzak-Piekarczyk T."/>
            <person name="Szatraj K."/>
            <person name="Zielenkiewicz U."/>
            <person name="Pilsyk S."/>
            <person name="Malc E."/>
            <person name="Mieczkowski P."/>
            <person name="Kruszewska J.S."/>
            <person name="Biernat P."/>
            <person name="Pawlowska J."/>
        </authorList>
    </citation>
    <scope>NUCLEOTIDE SEQUENCE</scope>
    <source>
        <strain evidence="11">WA0000067209</strain>
    </source>
</reference>
<keyword evidence="12" id="KW-1185">Reference proteome</keyword>
<evidence type="ECO:0000259" key="10">
    <source>
        <dbReference type="PROSITE" id="PS51910"/>
    </source>
</evidence>
<dbReference type="InterPro" id="IPR050314">
    <property type="entry name" value="Glycosyl_Hydrlase_18"/>
</dbReference>
<keyword evidence="9" id="KW-0732">Signal</keyword>
<dbReference type="GO" id="GO:0000272">
    <property type="term" value="P:polysaccharide catabolic process"/>
    <property type="evidence" value="ECO:0007669"/>
    <property type="project" value="UniProtKB-KW"/>
</dbReference>
<dbReference type="PROSITE" id="PS51257">
    <property type="entry name" value="PROKAR_LIPOPROTEIN"/>
    <property type="match status" value="1"/>
</dbReference>
<dbReference type="Proteomes" id="UP000654370">
    <property type="component" value="Unassembled WGS sequence"/>
</dbReference>